<evidence type="ECO:0000313" key="3">
    <source>
        <dbReference type="Proteomes" id="UP001642260"/>
    </source>
</evidence>
<proteinExistence type="predicted"/>
<gene>
    <name evidence="2" type="ORF">ERUC_LOCUS26691</name>
</gene>
<organism evidence="2 3">
    <name type="scientific">Eruca vesicaria subsp. sativa</name>
    <name type="common">Garden rocket</name>
    <name type="synonym">Eruca sativa</name>
    <dbReference type="NCBI Taxonomy" id="29727"/>
    <lineage>
        <taxon>Eukaryota</taxon>
        <taxon>Viridiplantae</taxon>
        <taxon>Streptophyta</taxon>
        <taxon>Embryophyta</taxon>
        <taxon>Tracheophyta</taxon>
        <taxon>Spermatophyta</taxon>
        <taxon>Magnoliopsida</taxon>
        <taxon>eudicotyledons</taxon>
        <taxon>Gunneridae</taxon>
        <taxon>Pentapetalae</taxon>
        <taxon>rosids</taxon>
        <taxon>malvids</taxon>
        <taxon>Brassicales</taxon>
        <taxon>Brassicaceae</taxon>
        <taxon>Brassiceae</taxon>
        <taxon>Eruca</taxon>
    </lineage>
</organism>
<name>A0ABC8KNX6_ERUVS</name>
<reference evidence="2 3" key="1">
    <citation type="submission" date="2022-03" db="EMBL/GenBank/DDBJ databases">
        <authorList>
            <person name="Macdonald S."/>
            <person name="Ahmed S."/>
            <person name="Newling K."/>
        </authorList>
    </citation>
    <scope>NUCLEOTIDE SEQUENCE [LARGE SCALE GENOMIC DNA]</scope>
</reference>
<dbReference type="AlphaFoldDB" id="A0ABC8KNX6"/>
<keyword evidence="3" id="KW-1185">Reference proteome</keyword>
<comment type="caution">
    <text evidence="2">The sequence shown here is derived from an EMBL/GenBank/DDBJ whole genome shotgun (WGS) entry which is preliminary data.</text>
</comment>
<accession>A0ABC8KNX6</accession>
<protein>
    <recommendedName>
        <fullName evidence="4">BZIP domain-containing protein</fullName>
    </recommendedName>
</protein>
<evidence type="ECO:0008006" key="4">
    <source>
        <dbReference type="Google" id="ProtNLM"/>
    </source>
</evidence>
<feature type="region of interest" description="Disordered" evidence="1">
    <location>
        <begin position="84"/>
        <end position="115"/>
    </location>
</feature>
<dbReference type="EMBL" id="CAKOAT010297376">
    <property type="protein sequence ID" value="CAH8360935.1"/>
    <property type="molecule type" value="Genomic_DNA"/>
</dbReference>
<dbReference type="Proteomes" id="UP001642260">
    <property type="component" value="Unassembled WGS sequence"/>
</dbReference>
<sequence>MEGCEDWALCNDEGFVHKRVKRSHISSYGDSSQPVEPELNPAVKERNRRIRKKRTLVKLKRKYQREMDQWEILSNRFSAMQEKAARFQTAEREERLNARETSSSRDLEHGGEDAPKTVSSLLDELIFMAEAQGAIINDVSNLCQVAENICRVEQEEDEESLFDLAVWCSPRSLMASLCAD</sequence>
<evidence type="ECO:0000313" key="2">
    <source>
        <dbReference type="EMBL" id="CAH8360935.1"/>
    </source>
</evidence>
<dbReference type="PANTHER" id="PTHR35737">
    <property type="entry name" value="CRYPTIC LOCI REGULATOR"/>
    <property type="match status" value="1"/>
</dbReference>
<dbReference type="PANTHER" id="PTHR35737:SF1">
    <property type="entry name" value="CRYPTIC LOCI REGULATOR"/>
    <property type="match status" value="1"/>
</dbReference>
<evidence type="ECO:0000256" key="1">
    <source>
        <dbReference type="SAM" id="MobiDB-lite"/>
    </source>
</evidence>